<evidence type="ECO:0000313" key="3">
    <source>
        <dbReference type="Proteomes" id="UP000799640"/>
    </source>
</evidence>
<proteinExistence type="predicted"/>
<accession>A0A6G1I1W8</accession>
<evidence type="ECO:0000256" key="1">
    <source>
        <dbReference type="SAM" id="MobiDB-lite"/>
    </source>
</evidence>
<sequence length="171" mass="18355">MYTTGDCSLILAFHQNASRVCFVSRRLIVHVHLSDERLLTLTSGPSFRLGRINWGNCSVWLSWPAKFPKVLPLSSHVGLSLTHTDSHSLFPLAPLPLHKVHGPPAIAPQSPHLAPVALFAPLLPPQSATLGNAASASTSDHHPARTGVERNSPIAHTRPPSTSSIVVCVIL</sequence>
<name>A0A6G1I1W8_9PEZI</name>
<feature type="region of interest" description="Disordered" evidence="1">
    <location>
        <begin position="130"/>
        <end position="162"/>
    </location>
</feature>
<protein>
    <submittedName>
        <fullName evidence="2">Uncharacterized protein</fullName>
    </submittedName>
</protein>
<keyword evidence="3" id="KW-1185">Reference proteome</keyword>
<gene>
    <name evidence="2" type="ORF">EJ06DRAFT_370041</name>
</gene>
<dbReference type="Proteomes" id="UP000799640">
    <property type="component" value="Unassembled WGS sequence"/>
</dbReference>
<organism evidence="2 3">
    <name type="scientific">Trichodelitschia bisporula</name>
    <dbReference type="NCBI Taxonomy" id="703511"/>
    <lineage>
        <taxon>Eukaryota</taxon>
        <taxon>Fungi</taxon>
        <taxon>Dikarya</taxon>
        <taxon>Ascomycota</taxon>
        <taxon>Pezizomycotina</taxon>
        <taxon>Dothideomycetes</taxon>
        <taxon>Dothideomycetes incertae sedis</taxon>
        <taxon>Phaeotrichales</taxon>
        <taxon>Phaeotrichaceae</taxon>
        <taxon>Trichodelitschia</taxon>
    </lineage>
</organism>
<evidence type="ECO:0000313" key="2">
    <source>
        <dbReference type="EMBL" id="KAF2401975.1"/>
    </source>
</evidence>
<reference evidence="2" key="1">
    <citation type="journal article" date="2020" name="Stud. Mycol.">
        <title>101 Dothideomycetes genomes: a test case for predicting lifestyles and emergence of pathogens.</title>
        <authorList>
            <person name="Haridas S."/>
            <person name="Albert R."/>
            <person name="Binder M."/>
            <person name="Bloem J."/>
            <person name="Labutti K."/>
            <person name="Salamov A."/>
            <person name="Andreopoulos B."/>
            <person name="Baker S."/>
            <person name="Barry K."/>
            <person name="Bills G."/>
            <person name="Bluhm B."/>
            <person name="Cannon C."/>
            <person name="Castanera R."/>
            <person name="Culley D."/>
            <person name="Daum C."/>
            <person name="Ezra D."/>
            <person name="Gonzalez J."/>
            <person name="Henrissat B."/>
            <person name="Kuo A."/>
            <person name="Liang C."/>
            <person name="Lipzen A."/>
            <person name="Lutzoni F."/>
            <person name="Magnuson J."/>
            <person name="Mondo S."/>
            <person name="Nolan M."/>
            <person name="Ohm R."/>
            <person name="Pangilinan J."/>
            <person name="Park H.-J."/>
            <person name="Ramirez L."/>
            <person name="Alfaro M."/>
            <person name="Sun H."/>
            <person name="Tritt A."/>
            <person name="Yoshinaga Y."/>
            <person name="Zwiers L.-H."/>
            <person name="Turgeon B."/>
            <person name="Goodwin S."/>
            <person name="Spatafora J."/>
            <person name="Crous P."/>
            <person name="Grigoriev I."/>
        </authorList>
    </citation>
    <scope>NUCLEOTIDE SEQUENCE</scope>
    <source>
        <strain evidence="2">CBS 262.69</strain>
    </source>
</reference>
<dbReference type="AlphaFoldDB" id="A0A6G1I1W8"/>
<dbReference type="EMBL" id="ML996692">
    <property type="protein sequence ID" value="KAF2401975.1"/>
    <property type="molecule type" value="Genomic_DNA"/>
</dbReference>